<proteinExistence type="predicted"/>
<name>A0A0D1ZTW2_EXOME</name>
<dbReference type="AlphaFoldDB" id="A0A0D1ZTW2"/>
<keyword evidence="6" id="KW-1185">Reference proteome</keyword>
<evidence type="ECO:0000256" key="1">
    <source>
        <dbReference type="ARBA" id="ARBA00022723"/>
    </source>
</evidence>
<dbReference type="PANTHER" id="PTHR22789">
    <property type="entry name" value="FUCULOSE PHOSPHATE ALDOLASE"/>
    <property type="match status" value="1"/>
</dbReference>
<protein>
    <recommendedName>
        <fullName evidence="4">Class II aldolase/adducin N-terminal domain-containing protein</fullName>
    </recommendedName>
</protein>
<evidence type="ECO:0000256" key="3">
    <source>
        <dbReference type="SAM" id="MobiDB-lite"/>
    </source>
</evidence>
<feature type="compositionally biased region" description="Polar residues" evidence="3">
    <location>
        <begin position="161"/>
        <end position="177"/>
    </location>
</feature>
<reference evidence="5 6" key="1">
    <citation type="submission" date="2015-01" db="EMBL/GenBank/DDBJ databases">
        <title>The Genome Sequence of Exophiala mesophila CBS40295.</title>
        <authorList>
            <consortium name="The Broad Institute Genomics Platform"/>
            <person name="Cuomo C."/>
            <person name="de Hoog S."/>
            <person name="Gorbushina A."/>
            <person name="Stielow B."/>
            <person name="Teixiera M."/>
            <person name="Abouelleil A."/>
            <person name="Chapman S.B."/>
            <person name="Priest M."/>
            <person name="Young S.K."/>
            <person name="Wortman J."/>
            <person name="Nusbaum C."/>
            <person name="Birren B."/>
        </authorList>
    </citation>
    <scope>NUCLEOTIDE SEQUENCE [LARGE SCALE GENOMIC DNA]</scope>
    <source>
        <strain evidence="5 6">CBS 40295</strain>
    </source>
</reference>
<dbReference type="GO" id="GO:0019323">
    <property type="term" value="P:pentose catabolic process"/>
    <property type="evidence" value="ECO:0007669"/>
    <property type="project" value="TreeGrafter"/>
</dbReference>
<dbReference type="Proteomes" id="UP000054302">
    <property type="component" value="Unassembled WGS sequence"/>
</dbReference>
<evidence type="ECO:0000256" key="2">
    <source>
        <dbReference type="ARBA" id="ARBA00023239"/>
    </source>
</evidence>
<gene>
    <name evidence="5" type="ORF">PV10_01672</name>
</gene>
<dbReference type="EMBL" id="KN847520">
    <property type="protein sequence ID" value="KIV97977.1"/>
    <property type="molecule type" value="Genomic_DNA"/>
</dbReference>
<dbReference type="PANTHER" id="PTHR22789:SF0">
    <property type="entry name" value="3-OXO-TETRONATE 4-PHOSPHATE DECARBOXYLASE-RELATED"/>
    <property type="match status" value="1"/>
</dbReference>
<feature type="region of interest" description="Disordered" evidence="3">
    <location>
        <begin position="153"/>
        <end position="177"/>
    </location>
</feature>
<dbReference type="STRING" id="212818.A0A0D1ZTW2"/>
<dbReference type="RefSeq" id="XP_016229551.1">
    <property type="nucleotide sequence ID" value="XM_016365902.1"/>
</dbReference>
<evidence type="ECO:0000313" key="5">
    <source>
        <dbReference type="EMBL" id="KIV97977.1"/>
    </source>
</evidence>
<dbReference type="Gene3D" id="3.40.225.10">
    <property type="entry name" value="Class II aldolase/adducin N-terminal domain"/>
    <property type="match status" value="1"/>
</dbReference>
<dbReference type="GeneID" id="27319517"/>
<evidence type="ECO:0000259" key="4">
    <source>
        <dbReference type="Pfam" id="PF00596"/>
    </source>
</evidence>
<dbReference type="GO" id="GO:0016832">
    <property type="term" value="F:aldehyde-lyase activity"/>
    <property type="evidence" value="ECO:0007669"/>
    <property type="project" value="TreeGrafter"/>
</dbReference>
<dbReference type="OrthoDB" id="2932980at2759"/>
<dbReference type="OMA" id="MIMSANM"/>
<dbReference type="Pfam" id="PF00596">
    <property type="entry name" value="Aldolase_II"/>
    <property type="match status" value="1"/>
</dbReference>
<organism evidence="5 6">
    <name type="scientific">Exophiala mesophila</name>
    <name type="common">Black yeast-like fungus</name>
    <dbReference type="NCBI Taxonomy" id="212818"/>
    <lineage>
        <taxon>Eukaryota</taxon>
        <taxon>Fungi</taxon>
        <taxon>Dikarya</taxon>
        <taxon>Ascomycota</taxon>
        <taxon>Pezizomycotina</taxon>
        <taxon>Eurotiomycetes</taxon>
        <taxon>Chaetothyriomycetidae</taxon>
        <taxon>Chaetothyriales</taxon>
        <taxon>Herpotrichiellaceae</taxon>
        <taxon>Exophiala</taxon>
    </lineage>
</organism>
<dbReference type="InterPro" id="IPR050197">
    <property type="entry name" value="Aldolase_class_II_sugar_metab"/>
</dbReference>
<dbReference type="GO" id="GO:0005829">
    <property type="term" value="C:cytosol"/>
    <property type="evidence" value="ECO:0007669"/>
    <property type="project" value="TreeGrafter"/>
</dbReference>
<keyword evidence="1" id="KW-0479">Metal-binding</keyword>
<keyword evidence="2" id="KW-0456">Lyase</keyword>
<dbReference type="HOGENOM" id="CLU_1517874_0_0_1"/>
<feature type="domain" description="Class II aldolase/adducin N-terminal" evidence="4">
    <location>
        <begin position="9"/>
        <end position="122"/>
    </location>
</feature>
<evidence type="ECO:0000313" key="6">
    <source>
        <dbReference type="Proteomes" id="UP000054302"/>
    </source>
</evidence>
<dbReference type="InterPro" id="IPR036409">
    <property type="entry name" value="Aldolase_II/adducin_N_sf"/>
</dbReference>
<sequence length="177" mass="19726">MSKLDEVIQDLIHANHIMHYNGVVDAFGHISVRHPHKPDVMIMSANMAPALVRTGDDFVEYRIEDAQPVAKEGARGGFIERYIHSELFKKYPDINSVIHCHAQDVLPYAVSGVPFKPFGHTNGFLGQSLLSPPQEINLISMFSDLMTVTDSHQHQDKKHLSTTSKNAIDQATHTTSS</sequence>
<dbReference type="SUPFAM" id="SSF53639">
    <property type="entry name" value="AraD/HMP-PK domain-like"/>
    <property type="match status" value="1"/>
</dbReference>
<accession>A0A0D1ZTW2</accession>
<dbReference type="VEuPathDB" id="FungiDB:PV10_01672"/>
<dbReference type="InterPro" id="IPR001303">
    <property type="entry name" value="Aldolase_II/adducin_N"/>
</dbReference>
<dbReference type="GO" id="GO:0046872">
    <property type="term" value="F:metal ion binding"/>
    <property type="evidence" value="ECO:0007669"/>
    <property type="project" value="UniProtKB-KW"/>
</dbReference>